<dbReference type="PROSITE" id="PS00387">
    <property type="entry name" value="PPASE"/>
    <property type="match status" value="1"/>
</dbReference>
<dbReference type="Gene3D" id="3.90.80.10">
    <property type="entry name" value="Inorganic pyrophosphatase"/>
    <property type="match status" value="1"/>
</dbReference>
<evidence type="ECO:0000256" key="4">
    <source>
        <dbReference type="ARBA" id="ARBA00022723"/>
    </source>
</evidence>
<name>A0AAW2H737_9NEOP</name>
<protein>
    <recommendedName>
        <fullName evidence="3">inorganic diphosphatase</fullName>
        <ecNumber evidence="3">3.6.1.1</ecNumber>
    </recommendedName>
</protein>
<dbReference type="EMBL" id="JARGDH010000006">
    <property type="protein sequence ID" value="KAL0265543.1"/>
    <property type="molecule type" value="Genomic_DNA"/>
</dbReference>
<evidence type="ECO:0000256" key="5">
    <source>
        <dbReference type="ARBA" id="ARBA00022801"/>
    </source>
</evidence>
<dbReference type="AlphaFoldDB" id="A0AAW2H737"/>
<dbReference type="GO" id="GO:0000287">
    <property type="term" value="F:magnesium ion binding"/>
    <property type="evidence" value="ECO:0007669"/>
    <property type="project" value="InterPro"/>
</dbReference>
<evidence type="ECO:0000256" key="2">
    <source>
        <dbReference type="ARBA" id="ARBA00006220"/>
    </source>
</evidence>
<keyword evidence="4" id="KW-0479">Metal-binding</keyword>
<evidence type="ECO:0000256" key="3">
    <source>
        <dbReference type="ARBA" id="ARBA00012146"/>
    </source>
</evidence>
<dbReference type="GO" id="GO:0004427">
    <property type="term" value="F:inorganic diphosphate phosphatase activity"/>
    <property type="evidence" value="ECO:0007669"/>
    <property type="project" value="UniProtKB-EC"/>
</dbReference>
<gene>
    <name evidence="7" type="ORF">PYX00_011255</name>
</gene>
<dbReference type="Pfam" id="PF00719">
    <property type="entry name" value="Pyrophosphatase"/>
    <property type="match status" value="1"/>
</dbReference>
<keyword evidence="6" id="KW-0460">Magnesium</keyword>
<evidence type="ECO:0000256" key="1">
    <source>
        <dbReference type="ARBA" id="ARBA00001946"/>
    </source>
</evidence>
<dbReference type="PANTHER" id="PTHR10286">
    <property type="entry name" value="INORGANIC PYROPHOSPHATASE"/>
    <property type="match status" value="1"/>
</dbReference>
<accession>A0AAW2H737</accession>
<proteinExistence type="inferred from homology"/>
<dbReference type="GO" id="GO:0005737">
    <property type="term" value="C:cytoplasm"/>
    <property type="evidence" value="ECO:0007669"/>
    <property type="project" value="InterPro"/>
</dbReference>
<comment type="caution">
    <text evidence="7">The sequence shown here is derived from an EMBL/GenBank/DDBJ whole genome shotgun (WGS) entry which is preliminary data.</text>
</comment>
<dbReference type="EC" id="3.6.1.1" evidence="3"/>
<dbReference type="InterPro" id="IPR036649">
    <property type="entry name" value="Pyrophosphatase_sf"/>
</dbReference>
<comment type="similarity">
    <text evidence="2">Belongs to the PPase family.</text>
</comment>
<comment type="cofactor">
    <cofactor evidence="1">
        <name>Mg(2+)</name>
        <dbReference type="ChEBI" id="CHEBI:18420"/>
    </cofactor>
</comment>
<organism evidence="7">
    <name type="scientific">Menopon gallinae</name>
    <name type="common">poultry shaft louse</name>
    <dbReference type="NCBI Taxonomy" id="328185"/>
    <lineage>
        <taxon>Eukaryota</taxon>
        <taxon>Metazoa</taxon>
        <taxon>Ecdysozoa</taxon>
        <taxon>Arthropoda</taxon>
        <taxon>Hexapoda</taxon>
        <taxon>Insecta</taxon>
        <taxon>Pterygota</taxon>
        <taxon>Neoptera</taxon>
        <taxon>Paraneoptera</taxon>
        <taxon>Psocodea</taxon>
        <taxon>Troctomorpha</taxon>
        <taxon>Phthiraptera</taxon>
        <taxon>Amblycera</taxon>
        <taxon>Menoponidae</taxon>
        <taxon>Menopon</taxon>
    </lineage>
</organism>
<dbReference type="CDD" id="cd00412">
    <property type="entry name" value="pyrophosphatase"/>
    <property type="match status" value="1"/>
</dbReference>
<reference evidence="7" key="1">
    <citation type="journal article" date="2024" name="Gigascience">
        <title>Chromosome-level genome of the poultry shaft louse Menopon gallinae provides insight into the host-switching and adaptive evolution of parasitic lice.</title>
        <authorList>
            <person name="Xu Y."/>
            <person name="Ma L."/>
            <person name="Liu S."/>
            <person name="Liang Y."/>
            <person name="Liu Q."/>
            <person name="He Z."/>
            <person name="Tian L."/>
            <person name="Duan Y."/>
            <person name="Cai W."/>
            <person name="Li H."/>
            <person name="Song F."/>
        </authorList>
    </citation>
    <scope>NUCLEOTIDE SEQUENCE</scope>
    <source>
        <strain evidence="7">Cailab_2023a</strain>
    </source>
</reference>
<keyword evidence="5" id="KW-0378">Hydrolase</keyword>
<evidence type="ECO:0000256" key="6">
    <source>
        <dbReference type="ARBA" id="ARBA00022842"/>
    </source>
</evidence>
<dbReference type="InterPro" id="IPR008162">
    <property type="entry name" value="Pyrophosphatase"/>
</dbReference>
<evidence type="ECO:0000313" key="7">
    <source>
        <dbReference type="EMBL" id="KAL0265543.1"/>
    </source>
</evidence>
<dbReference type="SUPFAM" id="SSF50324">
    <property type="entry name" value="Inorganic pyrophosphatase"/>
    <property type="match status" value="1"/>
</dbReference>
<dbReference type="GO" id="GO:0006796">
    <property type="term" value="P:phosphate-containing compound metabolic process"/>
    <property type="evidence" value="ECO:0007669"/>
    <property type="project" value="InterPro"/>
</dbReference>
<sequence>MYTQICTGEKYTKTFKVYIQENGKIISPFHDISTYSGTEEDIINVFNEIPRFENGKFEMNKKEKLNPIMQDIKKEQVRFVANVFPLKGYPWNYGAIPQTWENPEVKDELTGETGDNDPIDVIEIGKKRKKIGEVYKAKILGGLALIDDGECDWKIVVVDVEDENANLLNDIGDVDKVYPGMLRSTFEWFRDYKIPGGSPPNRFGLNGEFLCKEHAIKVVKNAQEHWKCLMEADVGKDISKHNTTLKNSKHFMNEEFVVAGSPIPKDSVPELVHEYFFIKK</sequence>